<dbReference type="Proteomes" id="UP000230706">
    <property type="component" value="Unassembled WGS sequence"/>
</dbReference>
<dbReference type="AlphaFoldDB" id="A0A2H0UIX1"/>
<gene>
    <name evidence="1" type="ORF">COU13_01485</name>
</gene>
<comment type="caution">
    <text evidence="1">The sequence shown here is derived from an EMBL/GenBank/DDBJ whole genome shotgun (WGS) entry which is preliminary data.</text>
</comment>
<organism evidence="1 2">
    <name type="scientific">Candidatus Kaiserbacteria bacterium CG10_big_fil_rev_8_21_14_0_10_43_70</name>
    <dbReference type="NCBI Taxonomy" id="1974605"/>
    <lineage>
        <taxon>Bacteria</taxon>
        <taxon>Candidatus Kaiseribacteriota</taxon>
    </lineage>
</organism>
<sequence length="99" mass="11607">MKTFEKFAIQAHWKSSNDDLRTLKALSYHLYGLVGQLRYNLSVIIRFRGYESEEDFSVQVSVHTKDPRALPVADLLRVTIREETRKFCFEKNDGRGTMH</sequence>
<reference evidence="2" key="1">
    <citation type="submission" date="2017-09" db="EMBL/GenBank/DDBJ databases">
        <title>Depth-based differentiation of microbial function through sediment-hosted aquifers and enrichment of novel symbionts in the deep terrestrial subsurface.</title>
        <authorList>
            <person name="Probst A.J."/>
            <person name="Ladd B."/>
            <person name="Jarett J.K."/>
            <person name="Geller-Mcgrath D.E."/>
            <person name="Sieber C.M.K."/>
            <person name="Emerson J.B."/>
            <person name="Anantharaman K."/>
            <person name="Thomas B.C."/>
            <person name="Malmstrom R."/>
            <person name="Stieglmeier M."/>
            <person name="Klingl A."/>
            <person name="Woyke T."/>
            <person name="Ryan C.M."/>
            <person name="Banfield J.F."/>
        </authorList>
    </citation>
    <scope>NUCLEOTIDE SEQUENCE [LARGE SCALE GENOMIC DNA]</scope>
</reference>
<proteinExistence type="predicted"/>
<evidence type="ECO:0000313" key="2">
    <source>
        <dbReference type="Proteomes" id="UP000230706"/>
    </source>
</evidence>
<name>A0A2H0UIX1_9BACT</name>
<evidence type="ECO:0000313" key="1">
    <source>
        <dbReference type="EMBL" id="PIR86341.1"/>
    </source>
</evidence>
<protein>
    <submittedName>
        <fullName evidence="1">Uncharacterized protein</fullName>
    </submittedName>
</protein>
<dbReference type="EMBL" id="PFBF01000032">
    <property type="protein sequence ID" value="PIR86341.1"/>
    <property type="molecule type" value="Genomic_DNA"/>
</dbReference>
<accession>A0A2H0UIX1</accession>